<evidence type="ECO:0000256" key="1">
    <source>
        <dbReference type="SAM" id="MobiDB-lite"/>
    </source>
</evidence>
<feature type="compositionally biased region" description="Polar residues" evidence="1">
    <location>
        <begin position="1"/>
        <end position="11"/>
    </location>
</feature>
<proteinExistence type="predicted"/>
<comment type="caution">
    <text evidence="2">The sequence shown here is derived from an EMBL/GenBank/DDBJ whole genome shotgun (WGS) entry which is preliminary data.</text>
</comment>
<evidence type="ECO:0000313" key="3">
    <source>
        <dbReference type="Proteomes" id="UP001605036"/>
    </source>
</evidence>
<sequence length="92" mass="10644">MHSISNSNPEQRSSDHRKLEDDRPQKLSTYPINLRMQYSHNPHRSNPERTNRDQEQFTAAAAGAEHSTHPIDPSHQFSQQQVNLRIAAEIEM</sequence>
<protein>
    <submittedName>
        <fullName evidence="2">Uncharacterized protein</fullName>
    </submittedName>
</protein>
<feature type="compositionally biased region" description="Basic and acidic residues" evidence="1">
    <location>
        <begin position="12"/>
        <end position="25"/>
    </location>
</feature>
<dbReference type="Proteomes" id="UP001605036">
    <property type="component" value="Unassembled WGS sequence"/>
</dbReference>
<gene>
    <name evidence="2" type="ORF">R1flu_014040</name>
</gene>
<accession>A0ABD1YG26</accession>
<feature type="compositionally biased region" description="Polar residues" evidence="1">
    <location>
        <begin position="26"/>
        <end position="40"/>
    </location>
</feature>
<dbReference type="EMBL" id="JBHFFA010000004">
    <property type="protein sequence ID" value="KAL2629354.1"/>
    <property type="molecule type" value="Genomic_DNA"/>
</dbReference>
<feature type="region of interest" description="Disordered" evidence="1">
    <location>
        <begin position="1"/>
        <end position="80"/>
    </location>
</feature>
<name>A0ABD1YG26_9MARC</name>
<keyword evidence="3" id="KW-1185">Reference proteome</keyword>
<feature type="compositionally biased region" description="Basic and acidic residues" evidence="1">
    <location>
        <begin position="45"/>
        <end position="55"/>
    </location>
</feature>
<reference evidence="2 3" key="1">
    <citation type="submission" date="2024-09" db="EMBL/GenBank/DDBJ databases">
        <title>Chromosome-scale assembly of Riccia fluitans.</title>
        <authorList>
            <person name="Paukszto L."/>
            <person name="Sawicki J."/>
            <person name="Karawczyk K."/>
            <person name="Piernik-Szablinska J."/>
            <person name="Szczecinska M."/>
            <person name="Mazdziarz M."/>
        </authorList>
    </citation>
    <scope>NUCLEOTIDE SEQUENCE [LARGE SCALE GENOMIC DNA]</scope>
    <source>
        <strain evidence="2">Rf_01</strain>
        <tissue evidence="2">Aerial parts of the thallus</tissue>
    </source>
</reference>
<organism evidence="2 3">
    <name type="scientific">Riccia fluitans</name>
    <dbReference type="NCBI Taxonomy" id="41844"/>
    <lineage>
        <taxon>Eukaryota</taxon>
        <taxon>Viridiplantae</taxon>
        <taxon>Streptophyta</taxon>
        <taxon>Embryophyta</taxon>
        <taxon>Marchantiophyta</taxon>
        <taxon>Marchantiopsida</taxon>
        <taxon>Marchantiidae</taxon>
        <taxon>Marchantiales</taxon>
        <taxon>Ricciaceae</taxon>
        <taxon>Riccia</taxon>
    </lineage>
</organism>
<evidence type="ECO:0000313" key="2">
    <source>
        <dbReference type="EMBL" id="KAL2629354.1"/>
    </source>
</evidence>
<dbReference type="AlphaFoldDB" id="A0ABD1YG26"/>